<dbReference type="Pfam" id="PF00144">
    <property type="entry name" value="Beta-lactamase"/>
    <property type="match status" value="1"/>
</dbReference>
<dbReference type="InterPro" id="IPR050491">
    <property type="entry name" value="AmpC-like"/>
</dbReference>
<evidence type="ECO:0000313" key="4">
    <source>
        <dbReference type="Proteomes" id="UP001300692"/>
    </source>
</evidence>
<dbReference type="Proteomes" id="UP001300692">
    <property type="component" value="Unassembled WGS sequence"/>
</dbReference>
<dbReference type="SUPFAM" id="SSF56601">
    <property type="entry name" value="beta-lactamase/transpeptidase-like"/>
    <property type="match status" value="1"/>
</dbReference>
<dbReference type="PANTHER" id="PTHR46825:SF9">
    <property type="entry name" value="BETA-LACTAMASE-RELATED DOMAIN-CONTAINING PROTEIN"/>
    <property type="match status" value="1"/>
</dbReference>
<feature type="chain" id="PRO_5045131617" evidence="1">
    <location>
        <begin position="27"/>
        <end position="419"/>
    </location>
</feature>
<accession>A0ABT3D176</accession>
<dbReference type="EMBL" id="JAOYOD010000009">
    <property type="protein sequence ID" value="MCV9389505.1"/>
    <property type="molecule type" value="Genomic_DNA"/>
</dbReference>
<dbReference type="Gene3D" id="3.40.710.10">
    <property type="entry name" value="DD-peptidase/beta-lactamase superfamily"/>
    <property type="match status" value="1"/>
</dbReference>
<feature type="domain" description="Beta-lactamase-related" evidence="2">
    <location>
        <begin position="45"/>
        <end position="346"/>
    </location>
</feature>
<reference evidence="3 4" key="1">
    <citation type="submission" date="2022-10" db="EMBL/GenBank/DDBJ databases">
        <title>Comparative genomics and taxonomic characterization of three novel marine species of genus Reichenbachiella exhibiting antioxidant and polysaccharide degradation activities.</title>
        <authorList>
            <person name="Muhammad N."/>
            <person name="Lee Y.-J."/>
            <person name="Ko J."/>
            <person name="Kim S.-G."/>
        </authorList>
    </citation>
    <scope>NUCLEOTIDE SEQUENCE [LARGE SCALE GENOMIC DNA]</scope>
    <source>
        <strain evidence="3 4">ABR2-5</strain>
    </source>
</reference>
<organism evidence="3 4">
    <name type="scientific">Reichenbachiella ulvae</name>
    <dbReference type="NCBI Taxonomy" id="2980104"/>
    <lineage>
        <taxon>Bacteria</taxon>
        <taxon>Pseudomonadati</taxon>
        <taxon>Bacteroidota</taxon>
        <taxon>Cytophagia</taxon>
        <taxon>Cytophagales</taxon>
        <taxon>Reichenbachiellaceae</taxon>
        <taxon>Reichenbachiella</taxon>
    </lineage>
</organism>
<dbReference type="InterPro" id="IPR012338">
    <property type="entry name" value="Beta-lactam/transpept-like"/>
</dbReference>
<keyword evidence="4" id="KW-1185">Reference proteome</keyword>
<feature type="signal peptide" evidence="1">
    <location>
        <begin position="1"/>
        <end position="26"/>
    </location>
</feature>
<comment type="caution">
    <text evidence="3">The sequence shown here is derived from an EMBL/GenBank/DDBJ whole genome shotgun (WGS) entry which is preliminary data.</text>
</comment>
<keyword evidence="1" id="KW-0732">Signal</keyword>
<name>A0ABT3D176_9BACT</name>
<protein>
    <submittedName>
        <fullName evidence="3">Beta-lactamase family protein</fullName>
    </submittedName>
</protein>
<proteinExistence type="predicted"/>
<evidence type="ECO:0000259" key="2">
    <source>
        <dbReference type="Pfam" id="PF00144"/>
    </source>
</evidence>
<evidence type="ECO:0000256" key="1">
    <source>
        <dbReference type="SAM" id="SignalP"/>
    </source>
</evidence>
<evidence type="ECO:0000313" key="3">
    <source>
        <dbReference type="EMBL" id="MCV9389505.1"/>
    </source>
</evidence>
<dbReference type="InterPro" id="IPR001466">
    <property type="entry name" value="Beta-lactam-related"/>
</dbReference>
<dbReference type="PANTHER" id="PTHR46825">
    <property type="entry name" value="D-ALANYL-D-ALANINE-CARBOXYPEPTIDASE/ENDOPEPTIDASE AMPH"/>
    <property type="match status" value="1"/>
</dbReference>
<dbReference type="RefSeq" id="WP_264140487.1">
    <property type="nucleotide sequence ID" value="NZ_JAOYOD010000009.1"/>
</dbReference>
<gene>
    <name evidence="3" type="ORF">N7U62_22815</name>
</gene>
<sequence length="419" mass="48150">MRLLKSKLSLLLFSVLHLYICTHSFAQQTPEAILKKTDSLLNNFNYDAPGTAVFAVKDGEVIINKAYGLANLEHKVPITPITAFDLASVSKWFTAFAVSLLIEKGDIKPEDDIRKYIPELPDYSDTITINHLLHHTSGLKNFITLLPIAGWSFDDRITFNQVLNLVYTQKELDFRPGSQYKYSNTGYLILAELVQKVTGVSFREWTTKNIFEPLEMENTQFVDNYSVIIPNRANSYYDNSSGMEFQVSPNNYAVPGPSSLYSTANDLIKWMKFIDHHPDTLNTVFDRIFTPGKLNDGTEISHGYSVLIRNFRNTKRISHQGYWFSFTSLLVYLPEYHLSIGVLNNYAIGNYKVAHEIASYYIPATSIINQVVKKIQWRRFCQKLWKIILALIKLIPLIMWQLCKKEKNYGCSKPVIIHY</sequence>